<dbReference type="HOGENOM" id="CLU_053382_5_0_1"/>
<dbReference type="PANTHER" id="PTHR38846:SF1">
    <property type="entry name" value="C3H1-TYPE DOMAIN-CONTAINING PROTEIN"/>
    <property type="match status" value="1"/>
</dbReference>
<dbReference type="OMA" id="DIANWHA"/>
<proteinExistence type="predicted"/>
<dbReference type="Proteomes" id="UP000007431">
    <property type="component" value="Unassembled WGS sequence"/>
</dbReference>
<feature type="non-terminal residue" evidence="1">
    <location>
        <position position="163"/>
    </location>
</feature>
<reference evidence="1 2" key="1">
    <citation type="journal article" date="2010" name="Nat. Biotechnol.">
        <title>Genome sequence of the model mushroom Schizophyllum commune.</title>
        <authorList>
            <person name="Ohm R.A."/>
            <person name="de Jong J.F."/>
            <person name="Lugones L.G."/>
            <person name="Aerts A."/>
            <person name="Kothe E."/>
            <person name="Stajich J.E."/>
            <person name="de Vries R.P."/>
            <person name="Record E."/>
            <person name="Levasseur A."/>
            <person name="Baker S.E."/>
            <person name="Bartholomew K.A."/>
            <person name="Coutinho P.M."/>
            <person name="Erdmann S."/>
            <person name="Fowler T.J."/>
            <person name="Gathman A.C."/>
            <person name="Lombard V."/>
            <person name="Henrissat B."/>
            <person name="Knabe N."/>
            <person name="Kuees U."/>
            <person name="Lilly W.W."/>
            <person name="Lindquist E."/>
            <person name="Lucas S."/>
            <person name="Magnuson J.K."/>
            <person name="Piumi F."/>
            <person name="Raudaskoski M."/>
            <person name="Salamov A."/>
            <person name="Schmutz J."/>
            <person name="Schwarze F.W.M.R."/>
            <person name="vanKuyk P.A."/>
            <person name="Horton J.S."/>
            <person name="Grigoriev I.V."/>
            <person name="Woesten H.A.B."/>
        </authorList>
    </citation>
    <scope>NUCLEOTIDE SEQUENCE [LARGE SCALE GENOMIC DNA]</scope>
    <source>
        <strain evidence="2">H4-8 / FGSC 9210</strain>
    </source>
</reference>
<gene>
    <name evidence="1" type="ORF">SCHCODRAFT_113355</name>
</gene>
<protein>
    <submittedName>
        <fullName evidence="1">Uncharacterized protein</fullName>
    </submittedName>
</protein>
<evidence type="ECO:0000313" key="2">
    <source>
        <dbReference type="Proteomes" id="UP000007431"/>
    </source>
</evidence>
<organism evidence="2">
    <name type="scientific">Schizophyllum commune (strain H4-8 / FGSC 9210)</name>
    <name type="common">Split gill fungus</name>
    <dbReference type="NCBI Taxonomy" id="578458"/>
    <lineage>
        <taxon>Eukaryota</taxon>
        <taxon>Fungi</taxon>
        <taxon>Dikarya</taxon>
        <taxon>Basidiomycota</taxon>
        <taxon>Agaricomycotina</taxon>
        <taxon>Agaricomycetes</taxon>
        <taxon>Agaricomycetidae</taxon>
        <taxon>Agaricales</taxon>
        <taxon>Schizophyllaceae</taxon>
        <taxon>Schizophyllum</taxon>
    </lineage>
</organism>
<name>D8QHK6_SCHCM</name>
<dbReference type="eggNOG" id="ENOG502SUI8">
    <property type="taxonomic scope" value="Eukaryota"/>
</dbReference>
<dbReference type="VEuPathDB" id="FungiDB:SCHCODRAFT_02641044"/>
<sequence>MSSVDDIATQFAALAVSSGWQQGSSRYRRERRTFIADAVVTGFRTNFGSNEADLSAWRRLCTTVGVGGAEAFGSIGECKRVSGSVFPFSRSSFAAIVTLYHAGTFVNIVDLVDAANAGKTVSKTFKSAQKLRAYSRKPKEEKIFPKKRAKSNPLLKFFLIVMF</sequence>
<keyword evidence="2" id="KW-1185">Reference proteome</keyword>
<dbReference type="EMBL" id="GL377312">
    <property type="protein sequence ID" value="EFI92695.1"/>
    <property type="molecule type" value="Genomic_DNA"/>
</dbReference>
<accession>D8QHK6</accession>
<dbReference type="AlphaFoldDB" id="D8QHK6"/>
<dbReference type="PANTHER" id="PTHR38846">
    <property type="entry name" value="C3H1-TYPE DOMAIN-CONTAINING PROTEIN"/>
    <property type="match status" value="1"/>
</dbReference>
<evidence type="ECO:0000313" key="1">
    <source>
        <dbReference type="EMBL" id="EFI92695.1"/>
    </source>
</evidence>
<dbReference type="InParanoid" id="D8QHK6"/>